<organism evidence="1 2">
    <name type="scientific">Desulfomonile tiedjei</name>
    <dbReference type="NCBI Taxonomy" id="2358"/>
    <lineage>
        <taxon>Bacteria</taxon>
        <taxon>Pseudomonadati</taxon>
        <taxon>Thermodesulfobacteriota</taxon>
        <taxon>Desulfomonilia</taxon>
        <taxon>Desulfomonilales</taxon>
        <taxon>Desulfomonilaceae</taxon>
        <taxon>Desulfomonile</taxon>
    </lineage>
</organism>
<gene>
    <name evidence="1" type="ORF">HY912_05560</name>
</gene>
<sequence>MKKKIDAAEIMKDIKRGLGDVPIMEKYELAPTEYMSILEKLRSLKGLEGQEVARRLLKGDWSTVGFDARRTRRCYLILSVLARDLTDTEIRGQVQDLTERGFQLAGVAARAGVTREFILQSETTDGYLMPFVLKAQCRWSGTDSVTGSPVSGFEIIQISMHDMEELQKLIDLMTICDRQ</sequence>
<comment type="caution">
    <text evidence="1">The sequence shown here is derived from an EMBL/GenBank/DDBJ whole genome shotgun (WGS) entry which is preliminary data.</text>
</comment>
<evidence type="ECO:0000313" key="1">
    <source>
        <dbReference type="EMBL" id="MBI5248943.1"/>
    </source>
</evidence>
<protein>
    <submittedName>
        <fullName evidence="1">Uncharacterized protein</fullName>
    </submittedName>
</protein>
<proteinExistence type="predicted"/>
<dbReference type="AlphaFoldDB" id="A0A9D6V1E1"/>
<dbReference type="EMBL" id="JACRDE010000160">
    <property type="protein sequence ID" value="MBI5248943.1"/>
    <property type="molecule type" value="Genomic_DNA"/>
</dbReference>
<accession>A0A9D6V1E1</accession>
<dbReference type="Proteomes" id="UP000807825">
    <property type="component" value="Unassembled WGS sequence"/>
</dbReference>
<reference evidence="1" key="1">
    <citation type="submission" date="2020-07" db="EMBL/GenBank/DDBJ databases">
        <title>Huge and variable diversity of episymbiotic CPR bacteria and DPANN archaea in groundwater ecosystems.</title>
        <authorList>
            <person name="He C.Y."/>
            <person name="Keren R."/>
            <person name="Whittaker M."/>
            <person name="Farag I.F."/>
            <person name="Doudna J."/>
            <person name="Cate J.H.D."/>
            <person name="Banfield J.F."/>
        </authorList>
    </citation>
    <scope>NUCLEOTIDE SEQUENCE</scope>
    <source>
        <strain evidence="1">NC_groundwater_1664_Pr3_B-0.1um_52_9</strain>
    </source>
</reference>
<name>A0A9D6V1E1_9BACT</name>
<evidence type="ECO:0000313" key="2">
    <source>
        <dbReference type="Proteomes" id="UP000807825"/>
    </source>
</evidence>